<dbReference type="EMBL" id="CACRXK020014621">
    <property type="protein sequence ID" value="CAB4027133.1"/>
    <property type="molecule type" value="Genomic_DNA"/>
</dbReference>
<keyword evidence="2" id="KW-0732">Signal</keyword>
<dbReference type="Gene3D" id="2.60.120.1540">
    <property type="match status" value="1"/>
</dbReference>
<dbReference type="AlphaFoldDB" id="A0A6S7KFZ2"/>
<dbReference type="Proteomes" id="UP001152795">
    <property type="component" value="Unassembled WGS sequence"/>
</dbReference>
<dbReference type="Gene3D" id="2.60.40.690">
    <property type="entry name" value="Alpha-macroglobulin, receptor-binding domain"/>
    <property type="match status" value="1"/>
</dbReference>
<dbReference type="GO" id="GO:0005615">
    <property type="term" value="C:extracellular space"/>
    <property type="evidence" value="ECO:0007669"/>
    <property type="project" value="InterPro"/>
</dbReference>
<dbReference type="SUPFAM" id="SSF48239">
    <property type="entry name" value="Terpenoid cyclases/Protein prenyltransferases"/>
    <property type="match status" value="1"/>
</dbReference>
<sequence>MGPALNNLEDLLRMPYGCGEQNMANFAPNIYIMEYLTKTHQVTGDIKSKAENFMEVGYQRELRYKRKNGSYSAFGDRDSQGSMMLTAFVVRSFARAKEYIFVDDKQVKDSIKWFSKKQQENGCFPQYGKLFNKRLQGGVNSELTITAYVTTALLEAGESTNNTMVSRALSCITRQLDSIQDSYTMALVTYTLTLANHSDAQKMMKLLKNKAVKTGDLMYWTGQDKPKPQPTYYYYYRSSAEVEMTAYALLAILHQTSDDKSVVTDKVMDIVRWLSKQRNSYGGFSSTQDTCVALQALAEFAGKAYGNNVDFRSSILTGSLKMGNYYNHNFSITTDNKLVLQTVELPAKVIPGKLLVSGQGVGCALVQASVKYNIPDPEDVPVFDINVNVRTRRSAPEEETTPCSPLRLDITTKWLKEDVSNMAVVDIKLVTGFSVREESLEELRNDPDLNFKRYDIDGQNVQLYFDEIKDMTFSIDIHQDTLVKKLKPAVVKVYDYYEPESQAKVMYRIGEAECYGNKIHTECPRCMTLQDMDAFIKATVVCNSTVTRMKSSKGMLKIVKTFSDDAIKEKKRILKKELEYQIPEFCPCEEIYNKQRAIVIGQNSYFKVDGPKTTVVLNSGTTILKYTGKSMKPQIKKIKKQLNRCRRKGKK</sequence>
<gene>
    <name evidence="5" type="ORF">PACLA_8A038033</name>
</gene>
<dbReference type="SUPFAM" id="SSF49410">
    <property type="entry name" value="Alpha-macroglobulin receptor domain"/>
    <property type="match status" value="1"/>
</dbReference>
<keyword evidence="3" id="KW-1015">Disulfide bond</keyword>
<dbReference type="Pfam" id="PF07677">
    <property type="entry name" value="A2M_recep"/>
    <property type="match status" value="1"/>
</dbReference>
<proteinExistence type="inferred from homology"/>
<evidence type="ECO:0000313" key="5">
    <source>
        <dbReference type="EMBL" id="CAB4027133.1"/>
    </source>
</evidence>
<dbReference type="InterPro" id="IPR036595">
    <property type="entry name" value="A-macroglobulin_rcpt-bd_sf"/>
</dbReference>
<dbReference type="InterPro" id="IPR019742">
    <property type="entry name" value="MacrogloblnA2_CS"/>
</dbReference>
<keyword evidence="4" id="KW-0325">Glycoprotein</keyword>
<dbReference type="SMART" id="SM01361">
    <property type="entry name" value="A2M_recep"/>
    <property type="match status" value="1"/>
</dbReference>
<dbReference type="InterPro" id="IPR009048">
    <property type="entry name" value="A-macroglobulin_rcpt-bd"/>
</dbReference>
<dbReference type="InterPro" id="IPR008930">
    <property type="entry name" value="Terpenoid_cyclase/PrenylTrfase"/>
</dbReference>
<dbReference type="PROSITE" id="PS00477">
    <property type="entry name" value="ALPHA_2_MACROGLOBULIN"/>
    <property type="match status" value="1"/>
</dbReference>
<evidence type="ECO:0000256" key="3">
    <source>
        <dbReference type="ARBA" id="ARBA00023157"/>
    </source>
</evidence>
<dbReference type="CDD" id="cd02897">
    <property type="entry name" value="A2M_2"/>
    <property type="match status" value="1"/>
</dbReference>
<evidence type="ECO:0000256" key="2">
    <source>
        <dbReference type="ARBA" id="ARBA00022729"/>
    </source>
</evidence>
<accession>A0A6S7KFZ2</accession>
<name>A0A6S7KFZ2_PARCT</name>
<reference evidence="5" key="1">
    <citation type="submission" date="2020-04" db="EMBL/GenBank/DDBJ databases">
        <authorList>
            <person name="Alioto T."/>
            <person name="Alioto T."/>
            <person name="Gomez Garrido J."/>
        </authorList>
    </citation>
    <scope>NUCLEOTIDE SEQUENCE</scope>
    <source>
        <strain evidence="5">A484AB</strain>
    </source>
</reference>
<dbReference type="PANTHER" id="PTHR11412">
    <property type="entry name" value="MACROGLOBULIN / COMPLEMENT"/>
    <property type="match status" value="1"/>
</dbReference>
<dbReference type="SMART" id="SM01419">
    <property type="entry name" value="Thiol-ester_cl"/>
    <property type="match status" value="1"/>
</dbReference>
<organism evidence="5 6">
    <name type="scientific">Paramuricea clavata</name>
    <name type="common">Red gorgonian</name>
    <name type="synonym">Violescent sea-whip</name>
    <dbReference type="NCBI Taxonomy" id="317549"/>
    <lineage>
        <taxon>Eukaryota</taxon>
        <taxon>Metazoa</taxon>
        <taxon>Cnidaria</taxon>
        <taxon>Anthozoa</taxon>
        <taxon>Octocorallia</taxon>
        <taxon>Malacalcyonacea</taxon>
        <taxon>Plexauridae</taxon>
        <taxon>Paramuricea</taxon>
    </lineage>
</organism>
<dbReference type="OrthoDB" id="9998011at2759"/>
<dbReference type="PANTHER" id="PTHR11412:SF171">
    <property type="entry name" value="PREGNANCY ZONE PROTEIN-LIKE PROTEIN"/>
    <property type="match status" value="1"/>
</dbReference>
<evidence type="ECO:0000256" key="4">
    <source>
        <dbReference type="ARBA" id="ARBA00023180"/>
    </source>
</evidence>
<dbReference type="InterPro" id="IPR047565">
    <property type="entry name" value="Alpha-macroglob_thiol-ester_cl"/>
</dbReference>
<dbReference type="Gene3D" id="1.50.10.20">
    <property type="match status" value="1"/>
</dbReference>
<comment type="caution">
    <text evidence="5">The sequence shown here is derived from an EMBL/GenBank/DDBJ whole genome shotgun (WGS) entry which is preliminary data.</text>
</comment>
<protein>
    <submittedName>
        <fullName evidence="5">Alpha-2-macroglobulin-like isoform X2</fullName>
    </submittedName>
</protein>
<keyword evidence="6" id="KW-1185">Reference proteome</keyword>
<dbReference type="FunFam" id="1.50.10.20:FF:000001">
    <property type="entry name" value="CD109 isoform 1"/>
    <property type="match status" value="1"/>
</dbReference>
<dbReference type="Pfam" id="PF07678">
    <property type="entry name" value="TED_complement"/>
    <property type="match status" value="1"/>
</dbReference>
<dbReference type="InterPro" id="IPR041813">
    <property type="entry name" value="A2M_TED"/>
</dbReference>
<comment type="similarity">
    <text evidence="1">Belongs to the protease inhibitor I39 (alpha-2-macroglobulin) family.</text>
</comment>
<dbReference type="InterPro" id="IPR050473">
    <property type="entry name" value="A2M/Complement_sys"/>
</dbReference>
<dbReference type="InterPro" id="IPR011626">
    <property type="entry name" value="Alpha-macroglobulin_TED"/>
</dbReference>
<evidence type="ECO:0000256" key="1">
    <source>
        <dbReference type="ARBA" id="ARBA00010952"/>
    </source>
</evidence>
<evidence type="ECO:0000313" key="6">
    <source>
        <dbReference type="Proteomes" id="UP001152795"/>
    </source>
</evidence>